<comment type="caution">
    <text evidence="1">The sequence shown here is derived from an EMBL/GenBank/DDBJ whole genome shotgun (WGS) entry which is preliminary data.</text>
</comment>
<keyword evidence="2" id="KW-1185">Reference proteome</keyword>
<protein>
    <submittedName>
        <fullName evidence="1">Uncharacterized protein</fullName>
    </submittedName>
</protein>
<sequence length="395" mass="43438">MSSSPRDEIEAVLRSWDAYEAERGSPIIDFDCYPGDSAEAVDRLSVYRALRQLRERADGVLAIRLDADLAYLGALLGERPELDDYLRATQGCGAAGWPEEYLAERARVARDALGELGIRWGAEANAELRRAEGLMDVAEAPEAIREATRELEPVIREMTGSAAPYTLTVETAEVEAYWAYWLDGAAQNVRLRLNLPNVEFTQTGARQFALHEVLGHGLQSASMADRAAREDVPWVRLLSIHAQHQVMLEGLAQAWPLFVLPDDKVLIARVRLGHYTQLVLAQVHRSLNAGTSAIECADYLRACVPWWTDRAIAGYLKDRGTDPAHRSYMWSYPAGIDWFAALAEAPPEVVREVLHAAYRDPLTPADLAALWPGGPPVGGPGGPVRLGKAPISINS</sequence>
<accession>A0A939PG20</accession>
<dbReference type="AlphaFoldDB" id="A0A939PG20"/>
<evidence type="ECO:0000313" key="1">
    <source>
        <dbReference type="EMBL" id="MBO2451577.1"/>
    </source>
</evidence>
<dbReference type="Proteomes" id="UP000669179">
    <property type="component" value="Unassembled WGS sequence"/>
</dbReference>
<dbReference type="EMBL" id="JAGEOJ010000013">
    <property type="protein sequence ID" value="MBO2451577.1"/>
    <property type="molecule type" value="Genomic_DNA"/>
</dbReference>
<reference evidence="1" key="1">
    <citation type="submission" date="2021-03" db="EMBL/GenBank/DDBJ databases">
        <authorList>
            <person name="Kanchanasin P."/>
            <person name="Saeng-In P."/>
            <person name="Phongsopitanun W."/>
            <person name="Yuki M."/>
            <person name="Kudo T."/>
            <person name="Ohkuma M."/>
            <person name="Tanasupawat S."/>
        </authorList>
    </citation>
    <scope>NUCLEOTIDE SEQUENCE</scope>
    <source>
        <strain evidence="1">GKU 128</strain>
    </source>
</reference>
<organism evidence="1 2">
    <name type="scientific">Actinomadura barringtoniae</name>
    <dbReference type="NCBI Taxonomy" id="1427535"/>
    <lineage>
        <taxon>Bacteria</taxon>
        <taxon>Bacillati</taxon>
        <taxon>Actinomycetota</taxon>
        <taxon>Actinomycetes</taxon>
        <taxon>Streptosporangiales</taxon>
        <taxon>Thermomonosporaceae</taxon>
        <taxon>Actinomadura</taxon>
    </lineage>
</organism>
<name>A0A939PG20_9ACTN</name>
<gene>
    <name evidence="1" type="ORF">J4573_31110</name>
</gene>
<dbReference type="RefSeq" id="WP_208259454.1">
    <property type="nucleotide sequence ID" value="NZ_JAGEOJ010000013.1"/>
</dbReference>
<evidence type="ECO:0000313" key="2">
    <source>
        <dbReference type="Proteomes" id="UP000669179"/>
    </source>
</evidence>
<proteinExistence type="predicted"/>